<evidence type="ECO:0000313" key="1">
    <source>
        <dbReference type="EMBL" id="CAD2180091.1"/>
    </source>
</evidence>
<comment type="caution">
    <text evidence="1">The sequence shown here is derived from an EMBL/GenBank/DDBJ whole genome shotgun (WGS) entry which is preliminary data.</text>
</comment>
<name>A0A6V7W0V8_MELEN</name>
<dbReference type="OrthoDB" id="5782146at2759"/>
<gene>
    <name evidence="1" type="ORF">MENT_LOCUS32148</name>
</gene>
<sequence length="665" mass="76005">MMDLVKNILGDKFGGKKNEKRKKNNFSITHTKIIIITHKNFFPVILLNYKIREFMFKINLWLFLFSIIFWLKLNAQEEWRNQWQPNKVTLNEQRKHIDVDTRWLDREYKEKTGQTVQKVGLDASNKEKAIVDLITEQKQLSASAHGNVAIAESSVPGQRAQVQKFGDKGGLAQVEGHSGQLRVKEDGEGKHALLKADGQYELDTLSKGGKDDKDGEKEFQARNDRFDFRLTPAEQNEKQGHGLLSFGDNEKGKKGSYEYAIVHKDKNHVEAQLSSKDAYSNRNDLLGSLFGRRSEKYFCTAETPGVSQCYDAQGRSAGKVVADKNGNAVVYNEKDVPIGTGSVRKVSERNYEAVISKNLFITRLKDARRGPCCREFTGHDCVEQIKLSNPQFSHPQERDENGNLHLTWPECFDMSIDVTLPPNVHINRLAMKLDVHIQPIGKLRCMDVATCGRECYYCDWCRGSRKLKLLERTDGNLCRATEERTYRLTTKLCPPPEDPNFTLCTTFTKSVWQKDYWQKEGALDIWMKFYERAENRAELEHEFFSQLDNPLLGKAFKLAIIGEWLAANSLDQGSYTPTNSELLEFWVSRRAPDRLLACDHAVIDYELEGSKVKTNVLFEAATTAGIYQIYSKTKSANNLRIYKKNVFNMECASINRKVGVVLAIY</sequence>
<dbReference type="Proteomes" id="UP000580250">
    <property type="component" value="Unassembled WGS sequence"/>
</dbReference>
<proteinExistence type="predicted"/>
<dbReference type="EMBL" id="CAJEWN010000362">
    <property type="protein sequence ID" value="CAD2180091.1"/>
    <property type="molecule type" value="Genomic_DNA"/>
</dbReference>
<dbReference type="AlphaFoldDB" id="A0A6V7W0V8"/>
<reference evidence="1 2" key="1">
    <citation type="submission" date="2020-08" db="EMBL/GenBank/DDBJ databases">
        <authorList>
            <person name="Koutsovoulos G."/>
            <person name="Danchin GJ E."/>
        </authorList>
    </citation>
    <scope>NUCLEOTIDE SEQUENCE [LARGE SCALE GENOMIC DNA]</scope>
</reference>
<organism evidence="1 2">
    <name type="scientific">Meloidogyne enterolobii</name>
    <name type="common">Root-knot nematode worm</name>
    <name type="synonym">Meloidogyne mayaguensis</name>
    <dbReference type="NCBI Taxonomy" id="390850"/>
    <lineage>
        <taxon>Eukaryota</taxon>
        <taxon>Metazoa</taxon>
        <taxon>Ecdysozoa</taxon>
        <taxon>Nematoda</taxon>
        <taxon>Chromadorea</taxon>
        <taxon>Rhabditida</taxon>
        <taxon>Tylenchina</taxon>
        <taxon>Tylenchomorpha</taxon>
        <taxon>Tylenchoidea</taxon>
        <taxon>Meloidogynidae</taxon>
        <taxon>Meloidogyninae</taxon>
        <taxon>Meloidogyne</taxon>
    </lineage>
</organism>
<protein>
    <submittedName>
        <fullName evidence="1">Uncharacterized protein</fullName>
    </submittedName>
</protein>
<evidence type="ECO:0000313" key="2">
    <source>
        <dbReference type="Proteomes" id="UP000580250"/>
    </source>
</evidence>
<accession>A0A6V7W0V8</accession>